<reference evidence="2" key="1">
    <citation type="submission" date="2020-03" db="EMBL/GenBank/DDBJ databases">
        <authorList>
            <person name="Weist P."/>
        </authorList>
    </citation>
    <scope>NUCLEOTIDE SEQUENCE</scope>
</reference>
<dbReference type="Proteomes" id="UP001153269">
    <property type="component" value="Unassembled WGS sequence"/>
</dbReference>
<dbReference type="AlphaFoldDB" id="A0A9N7UP82"/>
<proteinExistence type="predicted"/>
<evidence type="ECO:0000313" key="2">
    <source>
        <dbReference type="EMBL" id="CAB1435237.1"/>
    </source>
</evidence>
<keyword evidence="3" id="KW-1185">Reference proteome</keyword>
<accession>A0A9N7UP82</accession>
<name>A0A9N7UP82_PLEPL</name>
<organism evidence="2 3">
    <name type="scientific">Pleuronectes platessa</name>
    <name type="common">European plaice</name>
    <dbReference type="NCBI Taxonomy" id="8262"/>
    <lineage>
        <taxon>Eukaryota</taxon>
        <taxon>Metazoa</taxon>
        <taxon>Chordata</taxon>
        <taxon>Craniata</taxon>
        <taxon>Vertebrata</taxon>
        <taxon>Euteleostomi</taxon>
        <taxon>Actinopterygii</taxon>
        <taxon>Neopterygii</taxon>
        <taxon>Teleostei</taxon>
        <taxon>Neoteleostei</taxon>
        <taxon>Acanthomorphata</taxon>
        <taxon>Carangaria</taxon>
        <taxon>Pleuronectiformes</taxon>
        <taxon>Pleuronectoidei</taxon>
        <taxon>Pleuronectidae</taxon>
        <taxon>Pleuronectes</taxon>
    </lineage>
</organism>
<comment type="caution">
    <text evidence="2">The sequence shown here is derived from an EMBL/GenBank/DDBJ whole genome shotgun (WGS) entry which is preliminary data.</text>
</comment>
<dbReference type="EMBL" id="CADEAL010001749">
    <property type="protein sequence ID" value="CAB1435237.1"/>
    <property type="molecule type" value="Genomic_DNA"/>
</dbReference>
<feature type="region of interest" description="Disordered" evidence="1">
    <location>
        <begin position="1"/>
        <end position="22"/>
    </location>
</feature>
<protein>
    <submittedName>
        <fullName evidence="2">Uncharacterized protein</fullName>
    </submittedName>
</protein>
<gene>
    <name evidence="2" type="ORF">PLEPLA_LOCUS23326</name>
</gene>
<evidence type="ECO:0000313" key="3">
    <source>
        <dbReference type="Proteomes" id="UP001153269"/>
    </source>
</evidence>
<sequence>MSRLRKFANTGSWPAGEGNRPAPRQKKWYQLYQMIEKCPKMGHSHQSLFGHVRHCTCGFHTQKPTTASTTQGPTGQQAVAVAPVLPGTVERQAVAVAPTLPGTVVQQAVAVAPVLPGTVVQQAVAVAPVLPGTVGQKQSTAGSAVPKQRPLLNLSMVFRD</sequence>
<evidence type="ECO:0000256" key="1">
    <source>
        <dbReference type="SAM" id="MobiDB-lite"/>
    </source>
</evidence>